<dbReference type="InterPro" id="IPR021341">
    <property type="entry name" value="DUF2958"/>
</dbReference>
<dbReference type="RefSeq" id="WP_133232568.1">
    <property type="nucleotide sequence ID" value="NZ_SOZE01000017.1"/>
</dbReference>
<dbReference type="Pfam" id="PF11171">
    <property type="entry name" value="DUF2958"/>
    <property type="match status" value="1"/>
</dbReference>
<keyword evidence="2" id="KW-1185">Reference proteome</keyword>
<dbReference type="Proteomes" id="UP000297540">
    <property type="component" value="Unassembled WGS sequence"/>
</dbReference>
<dbReference type="OrthoDB" id="1070337at2"/>
<name>A0A4Y8SAY0_9SPHI</name>
<gene>
    <name evidence="1" type="ORF">E2R66_16695</name>
</gene>
<reference evidence="1 2" key="1">
    <citation type="journal article" date="2017" name="Int. J. Syst. Evol. Microbiol.">
        <title>Mucilaginibacterpsychrotolerans sp. nov., isolated from peatlands.</title>
        <authorList>
            <person name="Deng Y."/>
            <person name="Shen L."/>
            <person name="Xu B."/>
            <person name="Liu Y."/>
            <person name="Gu Z."/>
            <person name="Liu H."/>
            <person name="Zhou Y."/>
        </authorList>
    </citation>
    <scope>NUCLEOTIDE SEQUENCE [LARGE SCALE GENOMIC DNA]</scope>
    <source>
        <strain evidence="1 2">NH7-4</strain>
    </source>
</reference>
<sequence>MKLFTQAQYDQLIQNGKDMGEYKDHHPVVRLFITGTACTWLLTELCPDDPDIAFGLCDLGMGFPEIGYVSIQEITDAQGPFQRLERDMYFEGQYPISVYAEAARDIGQITLDEKSLKQAAYKP</sequence>
<comment type="caution">
    <text evidence="1">The sequence shown here is derived from an EMBL/GenBank/DDBJ whole genome shotgun (WGS) entry which is preliminary data.</text>
</comment>
<dbReference type="AlphaFoldDB" id="A0A4Y8SAY0"/>
<dbReference type="EMBL" id="SOZE01000017">
    <property type="protein sequence ID" value="TFF36179.1"/>
    <property type="molecule type" value="Genomic_DNA"/>
</dbReference>
<accession>A0A4Y8SAY0</accession>
<proteinExistence type="predicted"/>
<evidence type="ECO:0000313" key="2">
    <source>
        <dbReference type="Proteomes" id="UP000297540"/>
    </source>
</evidence>
<evidence type="ECO:0000313" key="1">
    <source>
        <dbReference type="EMBL" id="TFF36179.1"/>
    </source>
</evidence>
<organism evidence="1 2">
    <name type="scientific">Mucilaginibacter psychrotolerans</name>
    <dbReference type="NCBI Taxonomy" id="1524096"/>
    <lineage>
        <taxon>Bacteria</taxon>
        <taxon>Pseudomonadati</taxon>
        <taxon>Bacteroidota</taxon>
        <taxon>Sphingobacteriia</taxon>
        <taxon>Sphingobacteriales</taxon>
        <taxon>Sphingobacteriaceae</taxon>
        <taxon>Mucilaginibacter</taxon>
    </lineage>
</organism>
<protein>
    <submittedName>
        <fullName evidence="1">DUF2958 domain-containing protein</fullName>
    </submittedName>
</protein>